<organism evidence="2 3">
    <name type="scientific">Paracoccus onubensis</name>
    <dbReference type="NCBI Taxonomy" id="1675788"/>
    <lineage>
        <taxon>Bacteria</taxon>
        <taxon>Pseudomonadati</taxon>
        <taxon>Pseudomonadota</taxon>
        <taxon>Alphaproteobacteria</taxon>
        <taxon>Rhodobacterales</taxon>
        <taxon>Paracoccaceae</taxon>
        <taxon>Paracoccus</taxon>
    </lineage>
</organism>
<name>A0A418T7Q0_9RHOB</name>
<feature type="transmembrane region" description="Helical" evidence="1">
    <location>
        <begin position="45"/>
        <end position="63"/>
    </location>
</feature>
<keyword evidence="1" id="KW-0812">Transmembrane</keyword>
<evidence type="ECO:0000313" key="2">
    <source>
        <dbReference type="EMBL" id="RJE89251.1"/>
    </source>
</evidence>
<dbReference type="OrthoDB" id="7777996at2"/>
<feature type="transmembrane region" description="Helical" evidence="1">
    <location>
        <begin position="12"/>
        <end position="33"/>
    </location>
</feature>
<keyword evidence="1" id="KW-1133">Transmembrane helix</keyword>
<evidence type="ECO:0000313" key="3">
    <source>
        <dbReference type="Proteomes" id="UP000284202"/>
    </source>
</evidence>
<sequence length="87" mass="9133">MTTLSTAGTPGAADWLTLAAMPGFALMAGITSMDVNALCLSDPGMLPMNGMTTMYLLMSLFHLPPWLRLMSGRKGTGCHGNPTGDRS</sequence>
<dbReference type="EMBL" id="QZCG01000001">
    <property type="protein sequence ID" value="RJE89251.1"/>
    <property type="molecule type" value="Genomic_DNA"/>
</dbReference>
<keyword evidence="3" id="KW-1185">Reference proteome</keyword>
<proteinExistence type="predicted"/>
<evidence type="ECO:0000256" key="1">
    <source>
        <dbReference type="SAM" id="Phobius"/>
    </source>
</evidence>
<keyword evidence="1" id="KW-0472">Membrane</keyword>
<dbReference type="Proteomes" id="UP000284202">
    <property type="component" value="Unassembled WGS sequence"/>
</dbReference>
<reference evidence="3" key="1">
    <citation type="submission" date="2018-09" db="EMBL/GenBank/DDBJ databases">
        <title>Acidovorax cavernicola nov. sp. isolated from Gruta de las Maravillas (Aracena, Spain).</title>
        <authorList>
            <person name="Jurado V."/>
            <person name="Gutierrez-Patricio S."/>
            <person name="Gonzalez-Pimentel J.L."/>
            <person name="Miller A.Z."/>
            <person name="Laiz L."/>
            <person name="Saiz-Jimenez C."/>
        </authorList>
    </citation>
    <scope>NUCLEOTIDE SEQUENCE [LARGE SCALE GENOMIC DNA]</scope>
    <source>
        <strain evidence="3">1011MAR3C25</strain>
    </source>
</reference>
<gene>
    <name evidence="2" type="ORF">D3P04_00965</name>
</gene>
<comment type="caution">
    <text evidence="2">The sequence shown here is derived from an EMBL/GenBank/DDBJ whole genome shotgun (WGS) entry which is preliminary data.</text>
</comment>
<dbReference type="RefSeq" id="WP_119745010.1">
    <property type="nucleotide sequence ID" value="NZ_QZCG01000001.1"/>
</dbReference>
<protein>
    <submittedName>
        <fullName evidence="2">Uncharacterized protein</fullName>
    </submittedName>
</protein>
<accession>A0A418T7Q0</accession>
<dbReference type="AlphaFoldDB" id="A0A418T7Q0"/>